<dbReference type="GeneID" id="25911013"/>
<gene>
    <name evidence="4" type="ORF">SARC_10509</name>
</gene>
<sequence length="413" mass="45394">MNTSTSWLTNLRVAVVGASVGGLSVANVVHQLGVYVQVYERSPKGFQDRGGAISAIDLVLLEKICGGVNKQMQADMNILSKNIIQQRGHFYGTLWSCLYNALPEDTVHFESEMEQIFVVPNAPLKLAVGEHCLEFDIIIGADGGRSTTRPYVTRKLPAYAGYTLYRGLCDVQYTQGPPCGDEQVNGVDYVTLGYPIIAGKSELLSCELYMGMPEESVHGPSLNRQVTDEADDFADSSLESNPVANIPTNHGEVHSFNESFIKEEKAIGKHAYAIRRRAVPNWFIPFIYQVFGEETAFFWSQCAKYGKVTPHTVWEFVADRVVNGRVILLGDAAHLASPTTSAGAYTAMVDAYVLGQALEQSEDIDTALEVYNEDCVARGVKLYQASRAKGSRFAPDGWDPVSPETLVNWEEQG</sequence>
<evidence type="ECO:0000313" key="4">
    <source>
        <dbReference type="EMBL" id="KNC77017.1"/>
    </source>
</evidence>
<evidence type="ECO:0000256" key="1">
    <source>
        <dbReference type="ARBA" id="ARBA00023002"/>
    </source>
</evidence>
<dbReference type="InterPro" id="IPR036188">
    <property type="entry name" value="FAD/NAD-bd_sf"/>
</dbReference>
<evidence type="ECO:0000256" key="2">
    <source>
        <dbReference type="ARBA" id="ARBA00023033"/>
    </source>
</evidence>
<dbReference type="SUPFAM" id="SSF51905">
    <property type="entry name" value="FAD/NAD(P)-binding domain"/>
    <property type="match status" value="1"/>
</dbReference>
<organism evidence="4 5">
    <name type="scientific">Sphaeroforma arctica JP610</name>
    <dbReference type="NCBI Taxonomy" id="667725"/>
    <lineage>
        <taxon>Eukaryota</taxon>
        <taxon>Ichthyosporea</taxon>
        <taxon>Ichthyophonida</taxon>
        <taxon>Sphaeroforma</taxon>
    </lineage>
</organism>
<evidence type="ECO:0000313" key="5">
    <source>
        <dbReference type="Proteomes" id="UP000054560"/>
    </source>
</evidence>
<proteinExistence type="predicted"/>
<dbReference type="GO" id="GO:0071949">
    <property type="term" value="F:FAD binding"/>
    <property type="evidence" value="ECO:0007669"/>
    <property type="project" value="InterPro"/>
</dbReference>
<evidence type="ECO:0000259" key="3">
    <source>
        <dbReference type="Pfam" id="PF01494"/>
    </source>
</evidence>
<dbReference type="EMBL" id="KQ242873">
    <property type="protein sequence ID" value="KNC77017.1"/>
    <property type="molecule type" value="Genomic_DNA"/>
</dbReference>
<dbReference type="Gene3D" id="3.50.50.60">
    <property type="entry name" value="FAD/NAD(P)-binding domain"/>
    <property type="match status" value="2"/>
</dbReference>
<keyword evidence="1" id="KW-0560">Oxidoreductase</keyword>
<keyword evidence="2" id="KW-0503">Monooxygenase</keyword>
<dbReference type="PRINTS" id="PR00420">
    <property type="entry name" value="RNGMNOXGNASE"/>
</dbReference>
<reference evidence="4 5" key="1">
    <citation type="submission" date="2011-02" db="EMBL/GenBank/DDBJ databases">
        <title>The Genome Sequence of Sphaeroforma arctica JP610.</title>
        <authorList>
            <consortium name="The Broad Institute Genome Sequencing Platform"/>
            <person name="Russ C."/>
            <person name="Cuomo C."/>
            <person name="Young S.K."/>
            <person name="Zeng Q."/>
            <person name="Gargeya S."/>
            <person name="Alvarado L."/>
            <person name="Berlin A."/>
            <person name="Chapman S.B."/>
            <person name="Chen Z."/>
            <person name="Freedman E."/>
            <person name="Gellesch M."/>
            <person name="Goldberg J."/>
            <person name="Griggs A."/>
            <person name="Gujja S."/>
            <person name="Heilman E."/>
            <person name="Heiman D."/>
            <person name="Howarth C."/>
            <person name="Mehta T."/>
            <person name="Neiman D."/>
            <person name="Pearson M."/>
            <person name="Roberts A."/>
            <person name="Saif S."/>
            <person name="Shea T."/>
            <person name="Shenoy N."/>
            <person name="Sisk P."/>
            <person name="Stolte C."/>
            <person name="Sykes S."/>
            <person name="White J."/>
            <person name="Yandava C."/>
            <person name="Burger G."/>
            <person name="Gray M.W."/>
            <person name="Holland P.W.H."/>
            <person name="King N."/>
            <person name="Lang F.B.F."/>
            <person name="Roger A.J."/>
            <person name="Ruiz-Trillo I."/>
            <person name="Haas B."/>
            <person name="Nusbaum C."/>
            <person name="Birren B."/>
        </authorList>
    </citation>
    <scope>NUCLEOTIDE SEQUENCE [LARGE SCALE GENOMIC DNA]</scope>
    <source>
        <strain evidence="4 5">JP610</strain>
    </source>
</reference>
<dbReference type="Pfam" id="PF01494">
    <property type="entry name" value="FAD_binding_3"/>
    <property type="match status" value="1"/>
</dbReference>
<dbReference type="GO" id="GO:0004497">
    <property type="term" value="F:monooxygenase activity"/>
    <property type="evidence" value="ECO:0007669"/>
    <property type="project" value="UniProtKB-KW"/>
</dbReference>
<feature type="domain" description="FAD-binding" evidence="3">
    <location>
        <begin position="306"/>
        <end position="384"/>
    </location>
</feature>
<dbReference type="PANTHER" id="PTHR13789:SF309">
    <property type="entry name" value="PUTATIVE (AFU_ORTHOLOGUE AFUA_6G14510)-RELATED"/>
    <property type="match status" value="1"/>
</dbReference>
<dbReference type="InterPro" id="IPR050493">
    <property type="entry name" value="FAD-dep_Monooxygenase_BioMet"/>
</dbReference>
<dbReference type="InterPro" id="IPR002938">
    <property type="entry name" value="FAD-bd"/>
</dbReference>
<dbReference type="RefSeq" id="XP_014150919.1">
    <property type="nucleotide sequence ID" value="XM_014295444.1"/>
</dbReference>
<accession>A0A0L0FJR1</accession>
<protein>
    <recommendedName>
        <fullName evidence="3">FAD-binding domain-containing protein</fullName>
    </recommendedName>
</protein>
<dbReference type="OrthoDB" id="16820at2759"/>
<dbReference type="eggNOG" id="KOG2614">
    <property type="taxonomic scope" value="Eukaryota"/>
</dbReference>
<dbReference type="PANTHER" id="PTHR13789">
    <property type="entry name" value="MONOOXYGENASE"/>
    <property type="match status" value="1"/>
</dbReference>
<keyword evidence="5" id="KW-1185">Reference proteome</keyword>
<dbReference type="AlphaFoldDB" id="A0A0L0FJR1"/>
<name>A0A0L0FJR1_9EUKA</name>
<dbReference type="Proteomes" id="UP000054560">
    <property type="component" value="Unassembled WGS sequence"/>
</dbReference>